<organism evidence="1">
    <name type="scientific">Prunus dulcis</name>
    <name type="common">Almond</name>
    <name type="synonym">Amygdalus dulcis</name>
    <dbReference type="NCBI Taxonomy" id="3755"/>
    <lineage>
        <taxon>Eukaryota</taxon>
        <taxon>Viridiplantae</taxon>
        <taxon>Streptophyta</taxon>
        <taxon>Embryophyta</taxon>
        <taxon>Tracheophyta</taxon>
        <taxon>Spermatophyta</taxon>
        <taxon>Magnoliopsida</taxon>
        <taxon>eudicotyledons</taxon>
        <taxon>Gunneridae</taxon>
        <taxon>Pentapetalae</taxon>
        <taxon>rosids</taxon>
        <taxon>fabids</taxon>
        <taxon>Rosales</taxon>
        <taxon>Rosaceae</taxon>
        <taxon>Amygdaloideae</taxon>
        <taxon>Amygdaleae</taxon>
        <taxon>Prunus</taxon>
    </lineage>
</organism>
<reference evidence="1" key="1">
    <citation type="journal article" date="2019" name="Science">
        <title>Mutation of a bHLH transcription factor allowed almond domestication.</title>
        <authorList>
            <person name="Sanchez-Perez R."/>
            <person name="Pavan S."/>
            <person name="Mazzeo R."/>
            <person name="Moldovan C."/>
            <person name="Aiese Cigliano R."/>
            <person name="Del Cueto J."/>
            <person name="Ricciardi F."/>
            <person name="Lotti C."/>
            <person name="Ricciardi L."/>
            <person name="Dicenta F."/>
            <person name="Lopez-Marques R.L."/>
            <person name="Lindberg Moller B."/>
        </authorList>
    </citation>
    <scope>NUCLEOTIDE SEQUENCE</scope>
</reference>
<dbReference type="AlphaFoldDB" id="A0A4Y1RPF3"/>
<protein>
    <submittedName>
        <fullName evidence="1">Uncharacterized protein</fullName>
    </submittedName>
</protein>
<name>A0A4Y1RPF3_PRUDU</name>
<sequence length="66" mass="7519">MEMALSSRWKILNKELAKWRNALAKAMDNHRSEGNLSSEIMQAQMWFGATGQGKKKVSTIPIVGRW</sequence>
<gene>
    <name evidence="1" type="ORF">Prudu_017046</name>
</gene>
<accession>A0A4Y1RPF3</accession>
<proteinExistence type="predicted"/>
<dbReference type="EMBL" id="AP019302">
    <property type="protein sequence ID" value="BBH05603.1"/>
    <property type="molecule type" value="Genomic_DNA"/>
</dbReference>
<evidence type="ECO:0000313" key="1">
    <source>
        <dbReference type="EMBL" id="BBH05603.1"/>
    </source>
</evidence>